<organism evidence="2 3">
    <name type="scientific">Rubroshorea leprosula</name>
    <dbReference type="NCBI Taxonomy" id="152421"/>
    <lineage>
        <taxon>Eukaryota</taxon>
        <taxon>Viridiplantae</taxon>
        <taxon>Streptophyta</taxon>
        <taxon>Embryophyta</taxon>
        <taxon>Tracheophyta</taxon>
        <taxon>Spermatophyta</taxon>
        <taxon>Magnoliopsida</taxon>
        <taxon>eudicotyledons</taxon>
        <taxon>Gunneridae</taxon>
        <taxon>Pentapetalae</taxon>
        <taxon>rosids</taxon>
        <taxon>malvids</taxon>
        <taxon>Malvales</taxon>
        <taxon>Dipterocarpaceae</taxon>
        <taxon>Rubroshorea</taxon>
    </lineage>
</organism>
<sequence>MRSKSPIHGQGTMPKYQEAAGCWRVEEERVVARSGPPAAARVAGPPARSGAQASTTVGCWRTEERHDLKVQRLMKKLKEIEQWLEAEVGDRRLLEKIGEARLKLQG</sequence>
<dbReference type="AlphaFoldDB" id="A0AAV5LI91"/>
<dbReference type="EMBL" id="BPVZ01000120">
    <property type="protein sequence ID" value="GKV37086.1"/>
    <property type="molecule type" value="Genomic_DNA"/>
</dbReference>
<gene>
    <name evidence="2" type="ORF">SLEP1_g45154</name>
</gene>
<protein>
    <submittedName>
        <fullName evidence="2">Uncharacterized protein</fullName>
    </submittedName>
</protein>
<dbReference type="Proteomes" id="UP001054252">
    <property type="component" value="Unassembled WGS sequence"/>
</dbReference>
<reference evidence="2 3" key="1">
    <citation type="journal article" date="2021" name="Commun. Biol.">
        <title>The genome of Shorea leprosula (Dipterocarpaceae) highlights the ecological relevance of drought in aseasonal tropical rainforests.</title>
        <authorList>
            <person name="Ng K.K.S."/>
            <person name="Kobayashi M.J."/>
            <person name="Fawcett J.A."/>
            <person name="Hatakeyama M."/>
            <person name="Paape T."/>
            <person name="Ng C.H."/>
            <person name="Ang C.C."/>
            <person name="Tnah L.H."/>
            <person name="Lee C.T."/>
            <person name="Nishiyama T."/>
            <person name="Sese J."/>
            <person name="O'Brien M.J."/>
            <person name="Copetti D."/>
            <person name="Mohd Noor M.I."/>
            <person name="Ong R.C."/>
            <person name="Putra M."/>
            <person name="Sireger I.Z."/>
            <person name="Indrioko S."/>
            <person name="Kosugi Y."/>
            <person name="Izuno A."/>
            <person name="Isagi Y."/>
            <person name="Lee S.L."/>
            <person name="Shimizu K.K."/>
        </authorList>
    </citation>
    <scope>NUCLEOTIDE SEQUENCE [LARGE SCALE GENOMIC DNA]</scope>
    <source>
        <strain evidence="2">214</strain>
    </source>
</reference>
<feature type="region of interest" description="Disordered" evidence="1">
    <location>
        <begin position="35"/>
        <end position="56"/>
    </location>
</feature>
<feature type="compositionally biased region" description="Low complexity" evidence="1">
    <location>
        <begin position="35"/>
        <end position="51"/>
    </location>
</feature>
<evidence type="ECO:0000313" key="3">
    <source>
        <dbReference type="Proteomes" id="UP001054252"/>
    </source>
</evidence>
<evidence type="ECO:0000313" key="2">
    <source>
        <dbReference type="EMBL" id="GKV37086.1"/>
    </source>
</evidence>
<proteinExistence type="predicted"/>
<accession>A0AAV5LI91</accession>
<evidence type="ECO:0000256" key="1">
    <source>
        <dbReference type="SAM" id="MobiDB-lite"/>
    </source>
</evidence>
<name>A0AAV5LI91_9ROSI</name>
<comment type="caution">
    <text evidence="2">The sequence shown here is derived from an EMBL/GenBank/DDBJ whole genome shotgun (WGS) entry which is preliminary data.</text>
</comment>
<keyword evidence="3" id="KW-1185">Reference proteome</keyword>